<name>A0A255EB51_9ACTN</name>
<dbReference type="PROSITE" id="PS50931">
    <property type="entry name" value="HTH_LYSR"/>
    <property type="match status" value="1"/>
</dbReference>
<dbReference type="AlphaFoldDB" id="A0A255EB51"/>
<dbReference type="InterPro" id="IPR000847">
    <property type="entry name" value="LysR_HTH_N"/>
</dbReference>
<proteinExistence type="inferred from homology"/>
<dbReference type="Gene3D" id="3.40.190.10">
    <property type="entry name" value="Periplasmic binding protein-like II"/>
    <property type="match status" value="2"/>
</dbReference>
<dbReference type="Pfam" id="PF00126">
    <property type="entry name" value="HTH_1"/>
    <property type="match status" value="1"/>
</dbReference>
<evidence type="ECO:0000313" key="6">
    <source>
        <dbReference type="EMBL" id="OYN88756.1"/>
    </source>
</evidence>
<dbReference type="Pfam" id="PF03466">
    <property type="entry name" value="LysR_substrate"/>
    <property type="match status" value="1"/>
</dbReference>
<dbReference type="GO" id="GO:0003677">
    <property type="term" value="F:DNA binding"/>
    <property type="evidence" value="ECO:0007669"/>
    <property type="project" value="UniProtKB-KW"/>
</dbReference>
<dbReference type="PANTHER" id="PTHR30346">
    <property type="entry name" value="TRANSCRIPTIONAL DUAL REGULATOR HCAR-RELATED"/>
    <property type="match status" value="1"/>
</dbReference>
<organism evidence="6 7">
    <name type="scientific">Parenemella sanctibonifatiensis</name>
    <dbReference type="NCBI Taxonomy" id="2016505"/>
    <lineage>
        <taxon>Bacteria</taxon>
        <taxon>Bacillati</taxon>
        <taxon>Actinomycetota</taxon>
        <taxon>Actinomycetes</taxon>
        <taxon>Propionibacteriales</taxon>
        <taxon>Propionibacteriaceae</taxon>
        <taxon>Parenemella</taxon>
    </lineage>
</organism>
<dbReference type="PRINTS" id="PR00039">
    <property type="entry name" value="HTHLYSR"/>
</dbReference>
<dbReference type="RefSeq" id="WP_094449971.1">
    <property type="nucleotide sequence ID" value="NZ_NMVI01000011.1"/>
</dbReference>
<dbReference type="Proteomes" id="UP000216533">
    <property type="component" value="Unassembled WGS sequence"/>
</dbReference>
<evidence type="ECO:0000256" key="4">
    <source>
        <dbReference type="ARBA" id="ARBA00023163"/>
    </source>
</evidence>
<keyword evidence="4" id="KW-0804">Transcription</keyword>
<dbReference type="SUPFAM" id="SSF53850">
    <property type="entry name" value="Periplasmic binding protein-like II"/>
    <property type="match status" value="1"/>
</dbReference>
<keyword evidence="3" id="KW-0238">DNA-binding</keyword>
<dbReference type="SUPFAM" id="SSF46785">
    <property type="entry name" value="Winged helix' DNA-binding domain"/>
    <property type="match status" value="1"/>
</dbReference>
<dbReference type="PANTHER" id="PTHR30346:SF29">
    <property type="entry name" value="LYSR SUBSTRATE-BINDING"/>
    <property type="match status" value="1"/>
</dbReference>
<keyword evidence="2" id="KW-0805">Transcription regulation</keyword>
<protein>
    <submittedName>
        <fullName evidence="6">LysR family transcriptional regulator</fullName>
    </submittedName>
</protein>
<dbReference type="InterPro" id="IPR036390">
    <property type="entry name" value="WH_DNA-bd_sf"/>
</dbReference>
<dbReference type="InterPro" id="IPR005119">
    <property type="entry name" value="LysR_subst-bd"/>
</dbReference>
<dbReference type="GO" id="GO:0032993">
    <property type="term" value="C:protein-DNA complex"/>
    <property type="evidence" value="ECO:0007669"/>
    <property type="project" value="TreeGrafter"/>
</dbReference>
<evidence type="ECO:0000256" key="2">
    <source>
        <dbReference type="ARBA" id="ARBA00023015"/>
    </source>
</evidence>
<evidence type="ECO:0000256" key="1">
    <source>
        <dbReference type="ARBA" id="ARBA00009437"/>
    </source>
</evidence>
<evidence type="ECO:0000256" key="3">
    <source>
        <dbReference type="ARBA" id="ARBA00023125"/>
    </source>
</evidence>
<dbReference type="EMBL" id="NMVI01000011">
    <property type="protein sequence ID" value="OYN88756.1"/>
    <property type="molecule type" value="Genomic_DNA"/>
</dbReference>
<evidence type="ECO:0000313" key="7">
    <source>
        <dbReference type="Proteomes" id="UP000216533"/>
    </source>
</evidence>
<comment type="caution">
    <text evidence="6">The sequence shown here is derived from an EMBL/GenBank/DDBJ whole genome shotgun (WGS) entry which is preliminary data.</text>
</comment>
<reference evidence="6 7" key="1">
    <citation type="submission" date="2017-07" db="EMBL/GenBank/DDBJ databases">
        <title>Draft whole genome sequences of clinical Proprionibacteriaceae strains.</title>
        <authorList>
            <person name="Bernier A.-M."/>
            <person name="Bernard K."/>
            <person name="Domingo M.-C."/>
        </authorList>
    </citation>
    <scope>NUCLEOTIDE SEQUENCE [LARGE SCALE GENOMIC DNA]</scope>
    <source>
        <strain evidence="6 7">NML 160184</strain>
    </source>
</reference>
<dbReference type="GO" id="GO:0003700">
    <property type="term" value="F:DNA-binding transcription factor activity"/>
    <property type="evidence" value="ECO:0007669"/>
    <property type="project" value="InterPro"/>
</dbReference>
<feature type="domain" description="HTH lysR-type" evidence="5">
    <location>
        <begin position="1"/>
        <end position="58"/>
    </location>
</feature>
<evidence type="ECO:0000259" key="5">
    <source>
        <dbReference type="PROSITE" id="PS50931"/>
    </source>
</evidence>
<dbReference type="Gene3D" id="1.10.10.10">
    <property type="entry name" value="Winged helix-like DNA-binding domain superfamily/Winged helix DNA-binding domain"/>
    <property type="match status" value="1"/>
</dbReference>
<comment type="similarity">
    <text evidence="1">Belongs to the LysR transcriptional regulatory family.</text>
</comment>
<dbReference type="InterPro" id="IPR036388">
    <property type="entry name" value="WH-like_DNA-bd_sf"/>
</dbReference>
<dbReference type="FunFam" id="1.10.10.10:FF:000001">
    <property type="entry name" value="LysR family transcriptional regulator"/>
    <property type="match status" value="1"/>
</dbReference>
<gene>
    <name evidence="6" type="ORF">CGZ92_03340</name>
</gene>
<accession>A0A255EB51</accession>
<sequence length="301" mass="31849">MESKLLECFVAVTQAGSFSGAARRLGITQPAVSMQIKSLEQQLGVRLFLREGGGVRPTAAGVELLGHAESLLAAWQHTREDVRDAEARASAAWLRLASFPTASARLVAGAVTELVAAGTSIEVVDAEPPHNYDLVRTGHCVAAVSFTYPDEELPTDLESLALAREEFVLLLPERHALAGETGPVQLSELAEEPWIVGCPTCRHEVLQSTAAQGFTPDLVCSTDDVGMTFRLVAAGTGVALRPALNALTCVDGVAIRPVIGGPERTLSLVWSKDRPVPEKLRDALVTSAAELAQVSDGLTVV</sequence>